<feature type="region of interest" description="Disordered" evidence="1">
    <location>
        <begin position="236"/>
        <end position="283"/>
    </location>
</feature>
<feature type="domain" description="Myb-like" evidence="2">
    <location>
        <begin position="99"/>
        <end position="160"/>
    </location>
</feature>
<dbReference type="OrthoDB" id="692133at2759"/>
<evidence type="ECO:0000259" key="2">
    <source>
        <dbReference type="PROSITE" id="PS50090"/>
    </source>
</evidence>
<dbReference type="EMBL" id="JACEFO010001778">
    <property type="protein sequence ID" value="KAF8703558.1"/>
    <property type="molecule type" value="Genomic_DNA"/>
</dbReference>
<organism evidence="3 4">
    <name type="scientific">Digitaria exilis</name>
    <dbReference type="NCBI Taxonomy" id="1010633"/>
    <lineage>
        <taxon>Eukaryota</taxon>
        <taxon>Viridiplantae</taxon>
        <taxon>Streptophyta</taxon>
        <taxon>Embryophyta</taxon>
        <taxon>Tracheophyta</taxon>
        <taxon>Spermatophyta</taxon>
        <taxon>Magnoliopsida</taxon>
        <taxon>Liliopsida</taxon>
        <taxon>Poales</taxon>
        <taxon>Poaceae</taxon>
        <taxon>PACMAD clade</taxon>
        <taxon>Panicoideae</taxon>
        <taxon>Panicodae</taxon>
        <taxon>Paniceae</taxon>
        <taxon>Anthephorinae</taxon>
        <taxon>Digitaria</taxon>
    </lineage>
</organism>
<dbReference type="InterPro" id="IPR001005">
    <property type="entry name" value="SANT/Myb"/>
</dbReference>
<dbReference type="Proteomes" id="UP000636709">
    <property type="component" value="Unassembled WGS sequence"/>
</dbReference>
<dbReference type="PANTHER" id="PTHR45224">
    <property type="entry name" value="OS01G0527900 PROTEIN-RELATED"/>
    <property type="match status" value="1"/>
</dbReference>
<evidence type="ECO:0000256" key="1">
    <source>
        <dbReference type="SAM" id="MobiDB-lite"/>
    </source>
</evidence>
<dbReference type="PROSITE" id="PS50090">
    <property type="entry name" value="MYB_LIKE"/>
    <property type="match status" value="1"/>
</dbReference>
<dbReference type="AlphaFoldDB" id="A0A835ESK3"/>
<sequence>MNYQAPHIHPNFHGRYPHNMTPFPGPSYHSLSPAPASYHGGPYPGNIGQYLPGMIGGFPVNGPASPVGSMAFFPGAGGSEEWSDASEDEDEKKGGRIVWNQEDDLCLVSSWLKNSNDPVLGNGKKSARYWKDIADEYNKHAPQGQKRTAVQCKEHWNKTIPHINKFNGIYNDICSTYSSGQYEDQLMEKVRAKYKRVAKKKRPFPFEHWWRAIKDQPKWNRRAHPMEVMQKRCKLNESGACTSSTQETDPADDEDRRPPGQKASEAEMKRKGKVKAQNSDMSNFTENSMQMFNELQLRKSIVAEKMIDAAIAQAEADKEKAAADKEKTKNDKVDKYIQLLDRDTSDYDDDAKARHQRLLDYLARDIGLL</sequence>
<evidence type="ECO:0000313" key="3">
    <source>
        <dbReference type="EMBL" id="KAF8703558.1"/>
    </source>
</evidence>
<keyword evidence="4" id="KW-1185">Reference proteome</keyword>
<name>A0A835ESK3_9POAL</name>
<dbReference type="PANTHER" id="PTHR45224:SF10">
    <property type="entry name" value="OS09G0317700 PROTEIN"/>
    <property type="match status" value="1"/>
</dbReference>
<evidence type="ECO:0000313" key="4">
    <source>
        <dbReference type="Proteomes" id="UP000636709"/>
    </source>
</evidence>
<protein>
    <recommendedName>
        <fullName evidence="2">Myb-like domain-containing protein</fullName>
    </recommendedName>
</protein>
<accession>A0A835ESK3</accession>
<feature type="compositionally biased region" description="Basic and acidic residues" evidence="1">
    <location>
        <begin position="254"/>
        <end position="269"/>
    </location>
</feature>
<feature type="compositionally biased region" description="Polar residues" evidence="1">
    <location>
        <begin position="239"/>
        <end position="248"/>
    </location>
</feature>
<comment type="caution">
    <text evidence="3">The sequence shown here is derived from an EMBL/GenBank/DDBJ whole genome shotgun (WGS) entry which is preliminary data.</text>
</comment>
<reference evidence="3" key="1">
    <citation type="submission" date="2020-07" db="EMBL/GenBank/DDBJ databases">
        <title>Genome sequence and genetic diversity analysis of an under-domesticated orphan crop, white fonio (Digitaria exilis).</title>
        <authorList>
            <person name="Bennetzen J.L."/>
            <person name="Chen S."/>
            <person name="Ma X."/>
            <person name="Wang X."/>
            <person name="Yssel A.E.J."/>
            <person name="Chaluvadi S.R."/>
            <person name="Johnson M."/>
            <person name="Gangashetty P."/>
            <person name="Hamidou F."/>
            <person name="Sanogo M.D."/>
            <person name="Zwaenepoel A."/>
            <person name="Wallace J."/>
            <person name="Van De Peer Y."/>
            <person name="Van Deynze A."/>
        </authorList>
    </citation>
    <scope>NUCLEOTIDE SEQUENCE</scope>
    <source>
        <tissue evidence="3">Leaves</tissue>
    </source>
</reference>
<gene>
    <name evidence="3" type="ORF">HU200_032372</name>
</gene>
<proteinExistence type="predicted"/>